<dbReference type="EnsemblMetazoa" id="SMAR006532-RA">
    <property type="protein sequence ID" value="SMAR006532-PA"/>
    <property type="gene ID" value="SMAR006532"/>
</dbReference>
<dbReference type="eggNOG" id="KOG1194">
    <property type="taxonomic scope" value="Eukaryota"/>
</dbReference>
<dbReference type="PhylomeDB" id="T1IZ60"/>
<accession>T1IZ60</accession>
<dbReference type="GO" id="GO:0006357">
    <property type="term" value="P:regulation of transcription by RNA polymerase II"/>
    <property type="evidence" value="ECO:0007669"/>
    <property type="project" value="TreeGrafter"/>
</dbReference>
<dbReference type="InterPro" id="IPR051066">
    <property type="entry name" value="Trans_reg/Corepressor"/>
</dbReference>
<dbReference type="STRING" id="126957.T1IZ60"/>
<dbReference type="Pfam" id="PF01448">
    <property type="entry name" value="ELM2"/>
    <property type="match status" value="1"/>
</dbReference>
<keyword evidence="3" id="KW-0539">Nucleus</keyword>
<sequence length="145" mass="16980">MLEKGRRNRIRIGIAYQTRIPRLLSTPHTDPDEKSTLLWQPISEKNEQKLNTFLEIAVTKHKYSVEQALAFLISNENDFNAATNDLKLWAPIRGDKFTTDEVKKMVDYSLHEDVMDFVKLKEHVFPDKSMGSILQCYYNTWKMNS</sequence>
<keyword evidence="1" id="KW-0805">Transcription regulation</keyword>
<reference evidence="5" key="2">
    <citation type="submission" date="2015-02" db="UniProtKB">
        <authorList>
            <consortium name="EnsemblMetazoa"/>
        </authorList>
    </citation>
    <scope>IDENTIFICATION</scope>
</reference>
<dbReference type="PROSITE" id="PS51156">
    <property type="entry name" value="ELM2"/>
    <property type="match status" value="1"/>
</dbReference>
<reference evidence="6" key="1">
    <citation type="submission" date="2011-05" db="EMBL/GenBank/DDBJ databases">
        <authorList>
            <person name="Richards S.R."/>
            <person name="Qu J."/>
            <person name="Jiang H."/>
            <person name="Jhangiani S.N."/>
            <person name="Agravi P."/>
            <person name="Goodspeed R."/>
            <person name="Gross S."/>
            <person name="Mandapat C."/>
            <person name="Jackson L."/>
            <person name="Mathew T."/>
            <person name="Pu L."/>
            <person name="Thornton R."/>
            <person name="Saada N."/>
            <person name="Wilczek-Boney K.B."/>
            <person name="Lee S."/>
            <person name="Kovar C."/>
            <person name="Wu Y."/>
            <person name="Scherer S.E."/>
            <person name="Worley K.C."/>
            <person name="Muzny D.M."/>
            <person name="Gibbs R."/>
        </authorList>
    </citation>
    <scope>NUCLEOTIDE SEQUENCE</scope>
    <source>
        <strain evidence="6">Brora</strain>
    </source>
</reference>
<evidence type="ECO:0000313" key="6">
    <source>
        <dbReference type="Proteomes" id="UP000014500"/>
    </source>
</evidence>
<proteinExistence type="predicted"/>
<evidence type="ECO:0000259" key="4">
    <source>
        <dbReference type="PROSITE" id="PS51156"/>
    </source>
</evidence>
<dbReference type="InterPro" id="IPR000949">
    <property type="entry name" value="ELM2_dom"/>
</dbReference>
<dbReference type="HOGENOM" id="CLU_1789299_0_0_1"/>
<dbReference type="AlphaFoldDB" id="T1IZ60"/>
<organism evidence="5 6">
    <name type="scientific">Strigamia maritima</name>
    <name type="common">European centipede</name>
    <name type="synonym">Geophilus maritimus</name>
    <dbReference type="NCBI Taxonomy" id="126957"/>
    <lineage>
        <taxon>Eukaryota</taxon>
        <taxon>Metazoa</taxon>
        <taxon>Ecdysozoa</taxon>
        <taxon>Arthropoda</taxon>
        <taxon>Myriapoda</taxon>
        <taxon>Chilopoda</taxon>
        <taxon>Pleurostigmophora</taxon>
        <taxon>Geophilomorpha</taxon>
        <taxon>Linotaeniidae</taxon>
        <taxon>Strigamia</taxon>
    </lineage>
</organism>
<dbReference type="PANTHER" id="PTHR16089:SF28">
    <property type="entry name" value="REST COREPRESSOR"/>
    <property type="match status" value="1"/>
</dbReference>
<dbReference type="PANTHER" id="PTHR16089">
    <property type="entry name" value="REST COREPRESSOR COREST PROTEIN-RELATED"/>
    <property type="match status" value="1"/>
</dbReference>
<evidence type="ECO:0000256" key="1">
    <source>
        <dbReference type="ARBA" id="ARBA00023015"/>
    </source>
</evidence>
<evidence type="ECO:0000313" key="5">
    <source>
        <dbReference type="EnsemblMetazoa" id="SMAR006532-PA"/>
    </source>
</evidence>
<dbReference type="GO" id="GO:0005667">
    <property type="term" value="C:transcription regulator complex"/>
    <property type="evidence" value="ECO:0007669"/>
    <property type="project" value="TreeGrafter"/>
</dbReference>
<dbReference type="EMBL" id="JH431709">
    <property type="status" value="NOT_ANNOTATED_CDS"/>
    <property type="molecule type" value="Genomic_DNA"/>
</dbReference>
<evidence type="ECO:0000256" key="2">
    <source>
        <dbReference type="ARBA" id="ARBA00023163"/>
    </source>
</evidence>
<dbReference type="SMART" id="SM01189">
    <property type="entry name" value="ELM2"/>
    <property type="match status" value="1"/>
</dbReference>
<dbReference type="GO" id="GO:0000118">
    <property type="term" value="C:histone deacetylase complex"/>
    <property type="evidence" value="ECO:0007669"/>
    <property type="project" value="TreeGrafter"/>
</dbReference>
<evidence type="ECO:0000256" key="3">
    <source>
        <dbReference type="ARBA" id="ARBA00023242"/>
    </source>
</evidence>
<name>T1IZ60_STRMM</name>
<dbReference type="Gene3D" id="4.10.1240.50">
    <property type="match status" value="1"/>
</dbReference>
<dbReference type="Proteomes" id="UP000014500">
    <property type="component" value="Unassembled WGS sequence"/>
</dbReference>
<feature type="domain" description="ELM2" evidence="4">
    <location>
        <begin position="8"/>
        <end position="90"/>
    </location>
</feature>
<keyword evidence="2" id="KW-0804">Transcription</keyword>
<protein>
    <recommendedName>
        <fullName evidence="4">ELM2 domain-containing protein</fullName>
    </recommendedName>
</protein>
<dbReference type="GO" id="GO:0003714">
    <property type="term" value="F:transcription corepressor activity"/>
    <property type="evidence" value="ECO:0007669"/>
    <property type="project" value="TreeGrafter"/>
</dbReference>
<keyword evidence="6" id="KW-1185">Reference proteome</keyword>